<feature type="transmembrane region" description="Helical" evidence="1">
    <location>
        <begin position="65"/>
        <end position="85"/>
    </location>
</feature>
<gene>
    <name evidence="2" type="ORF">G5V65_00210</name>
</gene>
<sequence length="104" mass="10794">MTALYLTALAASALLLTIAFRMERSAIRQRINGAGGLTLLAAFITSASATIPVAALAWWADGPTAAAIVLLISALWHLAAWRLALGRLQSLIAARAADPTKASP</sequence>
<reference evidence="2 3" key="1">
    <citation type="submission" date="2020-02" db="EMBL/GenBank/DDBJ databases">
        <title>Rhodobacter translucens sp. nov., a novel bacterium isolated from activated sludge.</title>
        <authorList>
            <person name="Liu J."/>
        </authorList>
    </citation>
    <scope>NUCLEOTIDE SEQUENCE [LARGE SCALE GENOMIC DNA]</scope>
    <source>
        <strain evidence="2 3">HX-7-19</strain>
    </source>
</reference>
<evidence type="ECO:0000313" key="2">
    <source>
        <dbReference type="EMBL" id="NGQ89300.1"/>
    </source>
</evidence>
<keyword evidence="1" id="KW-1133">Transmembrane helix</keyword>
<keyword evidence="3" id="KW-1185">Reference proteome</keyword>
<evidence type="ECO:0000256" key="1">
    <source>
        <dbReference type="SAM" id="Phobius"/>
    </source>
</evidence>
<keyword evidence="1" id="KW-0472">Membrane</keyword>
<proteinExistence type="predicted"/>
<protein>
    <submittedName>
        <fullName evidence="2">Uncharacterized protein</fullName>
    </submittedName>
</protein>
<organism evidence="2 3">
    <name type="scientific">Paragemmobacter kunshanensis</name>
    <dbReference type="NCBI Taxonomy" id="2583234"/>
    <lineage>
        <taxon>Bacteria</taxon>
        <taxon>Pseudomonadati</taxon>
        <taxon>Pseudomonadota</taxon>
        <taxon>Alphaproteobacteria</taxon>
        <taxon>Rhodobacterales</taxon>
        <taxon>Paracoccaceae</taxon>
        <taxon>Paragemmobacter</taxon>
    </lineage>
</organism>
<name>A0A6M1TND8_9RHOB</name>
<feature type="transmembrane region" description="Helical" evidence="1">
    <location>
        <begin position="34"/>
        <end position="59"/>
    </location>
</feature>
<feature type="transmembrane region" description="Helical" evidence="1">
    <location>
        <begin position="6"/>
        <end position="22"/>
    </location>
</feature>
<dbReference type="RefSeq" id="WP_165046411.1">
    <property type="nucleotide sequence ID" value="NZ_JAALFE010000001.1"/>
</dbReference>
<dbReference type="Proteomes" id="UP000474758">
    <property type="component" value="Unassembled WGS sequence"/>
</dbReference>
<evidence type="ECO:0000313" key="3">
    <source>
        <dbReference type="Proteomes" id="UP000474758"/>
    </source>
</evidence>
<accession>A0A6M1TND8</accession>
<dbReference type="EMBL" id="JAALFE010000001">
    <property type="protein sequence ID" value="NGQ89300.1"/>
    <property type="molecule type" value="Genomic_DNA"/>
</dbReference>
<keyword evidence="1" id="KW-0812">Transmembrane</keyword>
<comment type="caution">
    <text evidence="2">The sequence shown here is derived from an EMBL/GenBank/DDBJ whole genome shotgun (WGS) entry which is preliminary data.</text>
</comment>
<dbReference type="AlphaFoldDB" id="A0A6M1TND8"/>